<sequence length="301" mass="33940">MQRDAYAALIKYPNTRKVPVRIMQLNGKVFHENLLASAFVGYQKRRLALMTYTAGQDPRLPRLPRDIIVPTYASLLKIHQPHFMYRLLPLLSADVETFAAMQSICSSQGSPFTIQDRVDATVLNLRLSNLCYGRDRICDFLKDHTTPSELLMPTATRRLPISAILFQGILFRENISLSGAPTSGSLDAPSPPSPMPTRSGNGAVLITTHDNCTESVIQQRALMTRLFLSPLYAELVGCSFLANMIHSTQRKWHVLAIRRRIGEGWNASVDQRMRTHLAQLARKENLVLYEKVDEGVYDYVP</sequence>
<evidence type="ECO:0000313" key="2">
    <source>
        <dbReference type="Proteomes" id="UP000038009"/>
    </source>
</evidence>
<evidence type="ECO:0000313" key="1">
    <source>
        <dbReference type="EMBL" id="KPI86712.1"/>
    </source>
</evidence>
<organism evidence="1 2">
    <name type="scientific">Leptomonas seymouri</name>
    <dbReference type="NCBI Taxonomy" id="5684"/>
    <lineage>
        <taxon>Eukaryota</taxon>
        <taxon>Discoba</taxon>
        <taxon>Euglenozoa</taxon>
        <taxon>Kinetoplastea</taxon>
        <taxon>Metakinetoplastina</taxon>
        <taxon>Trypanosomatida</taxon>
        <taxon>Trypanosomatidae</taxon>
        <taxon>Leishmaniinae</taxon>
        <taxon>Leptomonas</taxon>
    </lineage>
</organism>
<keyword evidence="2" id="KW-1185">Reference proteome</keyword>
<gene>
    <name evidence="1" type="ORF">ABL78_4228</name>
</gene>
<reference evidence="1 2" key="1">
    <citation type="journal article" date="2015" name="PLoS Pathog.">
        <title>Leptomonas seymouri: Adaptations to the Dixenous Life Cycle Analyzed by Genome Sequencing, Transcriptome Profiling and Co-infection with Leishmania donovani.</title>
        <authorList>
            <person name="Kraeva N."/>
            <person name="Butenko A."/>
            <person name="Hlavacova J."/>
            <person name="Kostygov A."/>
            <person name="Myskova J."/>
            <person name="Grybchuk D."/>
            <person name="Lestinova T."/>
            <person name="Votypka J."/>
            <person name="Volf P."/>
            <person name="Opperdoes F."/>
            <person name="Flegontov P."/>
            <person name="Lukes J."/>
            <person name="Yurchenko V."/>
        </authorList>
    </citation>
    <scope>NUCLEOTIDE SEQUENCE [LARGE SCALE GENOMIC DNA]</scope>
    <source>
        <strain evidence="1 2">ATCC 30220</strain>
    </source>
</reference>
<accession>A0A0N1PD57</accession>
<comment type="caution">
    <text evidence="1">The sequence shown here is derived from an EMBL/GenBank/DDBJ whole genome shotgun (WGS) entry which is preliminary data.</text>
</comment>
<dbReference type="AlphaFoldDB" id="A0A0N1PD57"/>
<protein>
    <submittedName>
        <fullName evidence="1">Uncharacterized protein</fullName>
    </submittedName>
</protein>
<dbReference type="OrthoDB" id="270953at2759"/>
<dbReference type="EMBL" id="LJSK01000119">
    <property type="protein sequence ID" value="KPI86712.1"/>
    <property type="molecule type" value="Genomic_DNA"/>
</dbReference>
<proteinExistence type="predicted"/>
<dbReference type="OMA" id="IHQPHFM"/>
<dbReference type="VEuPathDB" id="TriTrypDB:Lsey_0119_0140"/>
<dbReference type="Proteomes" id="UP000038009">
    <property type="component" value="Unassembled WGS sequence"/>
</dbReference>
<name>A0A0N1PD57_LEPSE</name>